<protein>
    <recommendedName>
        <fullName evidence="6">Dihydroorotase</fullName>
        <shortName evidence="6">DHOase</shortName>
        <ecNumber evidence="6">3.5.2.3</ecNumber>
    </recommendedName>
</protein>
<accession>A0A1M5WET7</accession>
<feature type="binding site" evidence="6">
    <location>
        <begin position="62"/>
        <end position="64"/>
    </location>
    <ligand>
        <name>substrate</name>
    </ligand>
</feature>
<evidence type="ECO:0000256" key="2">
    <source>
        <dbReference type="ARBA" id="ARBA00010286"/>
    </source>
</evidence>
<dbReference type="GO" id="GO:0006145">
    <property type="term" value="P:purine nucleobase catabolic process"/>
    <property type="evidence" value="ECO:0007669"/>
    <property type="project" value="TreeGrafter"/>
</dbReference>
<dbReference type="InterPro" id="IPR050138">
    <property type="entry name" value="DHOase/Allantoinase_Hydrolase"/>
</dbReference>
<evidence type="ECO:0000256" key="1">
    <source>
        <dbReference type="ARBA" id="ARBA00002368"/>
    </source>
</evidence>
<organism evidence="8 9">
    <name type="scientific">Sporobacter termitidis DSM 10068</name>
    <dbReference type="NCBI Taxonomy" id="1123282"/>
    <lineage>
        <taxon>Bacteria</taxon>
        <taxon>Bacillati</taxon>
        <taxon>Bacillota</taxon>
        <taxon>Clostridia</taxon>
        <taxon>Eubacteriales</taxon>
        <taxon>Oscillospiraceae</taxon>
        <taxon>Sporobacter</taxon>
    </lineage>
</organism>
<keyword evidence="4 6" id="KW-0378">Hydrolase</keyword>
<name>A0A1M5WET7_9FIRM</name>
<comment type="pathway">
    <text evidence="6">Pyrimidine metabolism; UMP biosynthesis via de novo pathway; (S)-dihydroorotate from bicarbonate: step 3/3.</text>
</comment>
<dbReference type="InterPro" id="IPR002195">
    <property type="entry name" value="Dihydroorotase_CS"/>
</dbReference>
<dbReference type="PANTHER" id="PTHR43668:SF2">
    <property type="entry name" value="ALLANTOINASE"/>
    <property type="match status" value="1"/>
</dbReference>
<sequence>MLLIKNARIVDPGTKTDAAGTLFVKDGKIAPPDAAPADLRGVAVLDAGGFIVSPGLVDMHVHFRDPGFLYKEDLFTGAEAAAAGGVTTVACMPNTSPVLDSPEVVSDIVRRAKAVAVNILTYGAVTVGQKGAALTDAAALAAAGACALSDDGQPVMSAAILRQAMKAAAPLGLFISSHCEDADLVKNYSVNEGAVSEKLGLPGRPAVAEELMAARDALLARDTGARIHIAHVSTAGTVDIVRRAKAGGVRITAETCPQYFTLTEDDILNRGSISKINPPLRTRRDVDAIIAGLADGTLDAIATDHAPHASHEKALPLTEAPSGMVGLETSLAAALTALYHTGRLSLMRIIALMSSTPAKILGTGKGTLAAGADADIVVFDPDARWTVDPERFRSKGRNTPFAGMALRGRVKYTIVGGKIVYKGE</sequence>
<dbReference type="PROSITE" id="PS00482">
    <property type="entry name" value="DIHYDROOROTASE_1"/>
    <property type="match status" value="1"/>
</dbReference>
<keyword evidence="9" id="KW-1185">Reference proteome</keyword>
<comment type="catalytic activity">
    <reaction evidence="6">
        <text>(S)-dihydroorotate + H2O = N-carbamoyl-L-aspartate + H(+)</text>
        <dbReference type="Rhea" id="RHEA:24296"/>
        <dbReference type="ChEBI" id="CHEBI:15377"/>
        <dbReference type="ChEBI" id="CHEBI:15378"/>
        <dbReference type="ChEBI" id="CHEBI:30864"/>
        <dbReference type="ChEBI" id="CHEBI:32814"/>
        <dbReference type="EC" id="3.5.2.3"/>
    </reaction>
</comment>
<dbReference type="STRING" id="1123282.SAMN02745823_01232"/>
<dbReference type="CDD" id="cd01317">
    <property type="entry name" value="DHOase_IIa"/>
    <property type="match status" value="1"/>
</dbReference>
<dbReference type="PROSITE" id="PS00483">
    <property type="entry name" value="DIHYDROOROTASE_2"/>
    <property type="match status" value="1"/>
</dbReference>
<dbReference type="InterPro" id="IPR024403">
    <property type="entry name" value="DHOase_cat"/>
</dbReference>
<comment type="caution">
    <text evidence="6">Lacks conserved residue(s) required for the propagation of feature annotation.</text>
</comment>
<feature type="binding site" evidence="6">
    <location>
        <position position="151"/>
    </location>
    <ligand>
        <name>Zn(2+)</name>
        <dbReference type="ChEBI" id="CHEBI:29105"/>
        <label>2</label>
    </ligand>
</feature>
<comment type="function">
    <text evidence="1 6">Catalyzes the reversible cyclization of carbamoyl aspartate to dihydroorotate.</text>
</comment>
<feature type="binding site" evidence="6">
    <location>
        <position position="304"/>
    </location>
    <ligand>
        <name>Zn(2+)</name>
        <dbReference type="ChEBI" id="CHEBI:29105"/>
        <label>1</label>
    </ligand>
</feature>
<reference evidence="8 9" key="1">
    <citation type="submission" date="2016-11" db="EMBL/GenBank/DDBJ databases">
        <authorList>
            <person name="Jaros S."/>
            <person name="Januszkiewicz K."/>
            <person name="Wedrychowicz H."/>
        </authorList>
    </citation>
    <scope>NUCLEOTIDE SEQUENCE [LARGE SCALE GENOMIC DNA]</scope>
    <source>
        <strain evidence="8 9">DSM 10068</strain>
    </source>
</reference>
<feature type="binding site" evidence="6">
    <location>
        <position position="94"/>
    </location>
    <ligand>
        <name>substrate</name>
    </ligand>
</feature>
<feature type="binding site" evidence="6">
    <location>
        <position position="277"/>
    </location>
    <ligand>
        <name>substrate</name>
    </ligand>
</feature>
<feature type="binding site" evidence="6">
    <location>
        <position position="308"/>
    </location>
    <ligand>
        <name>substrate</name>
    </ligand>
</feature>
<dbReference type="Gene3D" id="3.20.20.140">
    <property type="entry name" value="Metal-dependent hydrolases"/>
    <property type="match status" value="1"/>
</dbReference>
<dbReference type="InterPro" id="IPR011059">
    <property type="entry name" value="Metal-dep_hydrolase_composite"/>
</dbReference>
<evidence type="ECO:0000256" key="5">
    <source>
        <dbReference type="ARBA" id="ARBA00022975"/>
    </source>
</evidence>
<dbReference type="GO" id="GO:0004038">
    <property type="term" value="F:allantoinase activity"/>
    <property type="evidence" value="ECO:0007669"/>
    <property type="project" value="TreeGrafter"/>
</dbReference>
<gene>
    <name evidence="6" type="primary">pyrC</name>
    <name evidence="8" type="ORF">SAMN02745823_01232</name>
</gene>
<feature type="binding site" evidence="6">
    <location>
        <position position="178"/>
    </location>
    <ligand>
        <name>Zn(2+)</name>
        <dbReference type="ChEBI" id="CHEBI:29105"/>
        <label>2</label>
    </ligand>
</feature>
<dbReference type="EMBL" id="FQXV01000003">
    <property type="protein sequence ID" value="SHH86002.1"/>
    <property type="molecule type" value="Genomic_DNA"/>
</dbReference>
<dbReference type="OrthoDB" id="9765462at2"/>
<dbReference type="RefSeq" id="WP_073076778.1">
    <property type="nucleotide sequence ID" value="NZ_FQXV01000003.1"/>
</dbReference>
<comment type="similarity">
    <text evidence="2 6">Belongs to the metallo-dependent hydrolases superfamily. DHOase family. Class I DHOase subfamily.</text>
</comment>
<proteinExistence type="inferred from homology"/>
<evidence type="ECO:0000256" key="4">
    <source>
        <dbReference type="ARBA" id="ARBA00022801"/>
    </source>
</evidence>
<dbReference type="Pfam" id="PF12890">
    <property type="entry name" value="DHOase"/>
    <property type="match status" value="1"/>
</dbReference>
<dbReference type="Gene3D" id="2.30.40.10">
    <property type="entry name" value="Urease, subunit C, domain 1"/>
    <property type="match status" value="1"/>
</dbReference>
<keyword evidence="6" id="KW-0862">Zinc</keyword>
<dbReference type="GO" id="GO:0044205">
    <property type="term" value="P:'de novo' UMP biosynthetic process"/>
    <property type="evidence" value="ECO:0007669"/>
    <property type="project" value="UniProtKB-UniRule"/>
</dbReference>
<dbReference type="GO" id="GO:0004151">
    <property type="term" value="F:dihydroorotase activity"/>
    <property type="evidence" value="ECO:0007669"/>
    <property type="project" value="UniProtKB-UniRule"/>
</dbReference>
<dbReference type="UniPathway" id="UPA00070">
    <property type="reaction ID" value="UER00117"/>
</dbReference>
<feature type="active site" evidence="6">
    <location>
        <position position="304"/>
    </location>
</feature>
<keyword evidence="5 6" id="KW-0665">Pyrimidine biosynthesis</keyword>
<evidence type="ECO:0000256" key="6">
    <source>
        <dbReference type="HAMAP-Rule" id="MF_00220"/>
    </source>
</evidence>
<dbReference type="NCBIfam" id="TIGR00857">
    <property type="entry name" value="pyrC_multi"/>
    <property type="match status" value="1"/>
</dbReference>
<feature type="binding site" evidence="6">
    <location>
        <position position="60"/>
    </location>
    <ligand>
        <name>Zn(2+)</name>
        <dbReference type="ChEBI" id="CHEBI:29105"/>
        <label>1</label>
    </ligand>
</feature>
<evidence type="ECO:0000313" key="8">
    <source>
        <dbReference type="EMBL" id="SHH86002.1"/>
    </source>
</evidence>
<feature type="binding site" evidence="6">
    <location>
        <position position="231"/>
    </location>
    <ligand>
        <name>Zn(2+)</name>
        <dbReference type="ChEBI" id="CHEBI:29105"/>
        <label>2</label>
    </ligand>
</feature>
<dbReference type="GO" id="GO:0005737">
    <property type="term" value="C:cytoplasm"/>
    <property type="evidence" value="ECO:0007669"/>
    <property type="project" value="TreeGrafter"/>
</dbReference>
<keyword evidence="3 6" id="KW-0479">Metal-binding</keyword>
<feature type="domain" description="Dihydroorotase catalytic" evidence="7">
    <location>
        <begin position="51"/>
        <end position="234"/>
    </location>
</feature>
<evidence type="ECO:0000313" key="9">
    <source>
        <dbReference type="Proteomes" id="UP000183995"/>
    </source>
</evidence>
<feature type="binding site" evidence="6">
    <location>
        <position position="62"/>
    </location>
    <ligand>
        <name>Zn(2+)</name>
        <dbReference type="ChEBI" id="CHEBI:29105"/>
        <label>1</label>
    </ligand>
</feature>
<dbReference type="InterPro" id="IPR004722">
    <property type="entry name" value="DHOase"/>
</dbReference>
<dbReference type="Proteomes" id="UP000183995">
    <property type="component" value="Unassembled WGS sequence"/>
</dbReference>
<dbReference type="PANTHER" id="PTHR43668">
    <property type="entry name" value="ALLANTOINASE"/>
    <property type="match status" value="1"/>
</dbReference>
<dbReference type="GO" id="GO:0008270">
    <property type="term" value="F:zinc ion binding"/>
    <property type="evidence" value="ECO:0007669"/>
    <property type="project" value="UniProtKB-UniRule"/>
</dbReference>
<evidence type="ECO:0000259" key="7">
    <source>
        <dbReference type="Pfam" id="PF12890"/>
    </source>
</evidence>
<dbReference type="InterPro" id="IPR032466">
    <property type="entry name" value="Metal_Hydrolase"/>
</dbReference>
<dbReference type="SUPFAM" id="SSF51338">
    <property type="entry name" value="Composite domain of metallo-dependent hydrolases"/>
    <property type="match status" value="1"/>
</dbReference>
<evidence type="ECO:0000256" key="3">
    <source>
        <dbReference type="ARBA" id="ARBA00022723"/>
    </source>
</evidence>
<dbReference type="AlphaFoldDB" id="A0A1M5WET7"/>
<feature type="binding site" evidence="6">
    <location>
        <position position="151"/>
    </location>
    <ligand>
        <name>Zn(2+)</name>
        <dbReference type="ChEBI" id="CHEBI:29105"/>
        <label>1</label>
    </ligand>
</feature>
<comment type="cofactor">
    <cofactor evidence="6">
        <name>Zn(2+)</name>
        <dbReference type="ChEBI" id="CHEBI:29105"/>
    </cofactor>
    <text evidence="6">Binds 2 Zn(2+) ions per subunit.</text>
</comment>
<dbReference type="HAMAP" id="MF_00220_B">
    <property type="entry name" value="PyrC_classI_B"/>
    <property type="match status" value="1"/>
</dbReference>
<dbReference type="SUPFAM" id="SSF51556">
    <property type="entry name" value="Metallo-dependent hydrolases"/>
    <property type="match status" value="1"/>
</dbReference>
<dbReference type="EC" id="3.5.2.3" evidence="6"/>